<protein>
    <submittedName>
        <fullName evidence="2">Uncharacterized protein</fullName>
    </submittedName>
</protein>
<dbReference type="AlphaFoldDB" id="A0ABD2HG92"/>
<gene>
    <name evidence="2" type="ORF">OYC64_015249</name>
</gene>
<feature type="region of interest" description="Disordered" evidence="1">
    <location>
        <begin position="66"/>
        <end position="86"/>
    </location>
</feature>
<comment type="caution">
    <text evidence="2">The sequence shown here is derived from an EMBL/GenBank/DDBJ whole genome shotgun (WGS) entry which is preliminary data.</text>
</comment>
<keyword evidence="3" id="KW-1185">Reference proteome</keyword>
<organism evidence="2 3">
    <name type="scientific">Pagothenia borchgrevinki</name>
    <name type="common">Bald rockcod</name>
    <name type="synonym">Trematomus borchgrevinki</name>
    <dbReference type="NCBI Taxonomy" id="8213"/>
    <lineage>
        <taxon>Eukaryota</taxon>
        <taxon>Metazoa</taxon>
        <taxon>Chordata</taxon>
        <taxon>Craniata</taxon>
        <taxon>Vertebrata</taxon>
        <taxon>Euteleostomi</taxon>
        <taxon>Actinopterygii</taxon>
        <taxon>Neopterygii</taxon>
        <taxon>Teleostei</taxon>
        <taxon>Neoteleostei</taxon>
        <taxon>Acanthomorphata</taxon>
        <taxon>Eupercaria</taxon>
        <taxon>Perciformes</taxon>
        <taxon>Notothenioidei</taxon>
        <taxon>Nototheniidae</taxon>
        <taxon>Pagothenia</taxon>
    </lineage>
</organism>
<evidence type="ECO:0000256" key="1">
    <source>
        <dbReference type="SAM" id="MobiDB-lite"/>
    </source>
</evidence>
<evidence type="ECO:0000313" key="3">
    <source>
        <dbReference type="Proteomes" id="UP001619887"/>
    </source>
</evidence>
<dbReference type="Proteomes" id="UP001619887">
    <property type="component" value="Unassembled WGS sequence"/>
</dbReference>
<proteinExistence type="predicted"/>
<reference evidence="2 3" key="1">
    <citation type="journal article" date="2022" name="G3 (Bethesda)">
        <title>Evaluating Illumina-, Nanopore-, and PacBio-based genome assembly strategies with the bald notothen, Trematomus borchgrevinki.</title>
        <authorList>
            <person name="Rayamajhi N."/>
            <person name="Cheng C.C."/>
            <person name="Catchen J.M."/>
        </authorList>
    </citation>
    <scope>NUCLEOTIDE SEQUENCE [LARGE SCALE GENOMIC DNA]</scope>
    <source>
        <strain evidence="2">AGRC-2024</strain>
    </source>
</reference>
<sequence length="117" mass="13474">MFGDGEHDDGPRVHQQRSEGPGGQSAQQHQTHLDSIFMLLEENIVTFVKNELKKIQTVLTSDYPECLESQREDEEVLDGEDEEQRSSREAFLNISLHFLRSMKQEELAERLQSSKSI</sequence>
<feature type="region of interest" description="Disordered" evidence="1">
    <location>
        <begin position="1"/>
        <end position="31"/>
    </location>
</feature>
<reference evidence="2 3" key="2">
    <citation type="journal article" date="2024" name="G3 (Bethesda)">
        <title>The genome of the cryopelagic Antarctic bald notothen, Trematomus borchgrevinki.</title>
        <authorList>
            <person name="Rayamajhi N."/>
            <person name="Rivera-Colon A.G."/>
            <person name="Minhas B.F."/>
            <person name="Cheng C.C."/>
            <person name="Catchen J.M."/>
        </authorList>
    </citation>
    <scope>NUCLEOTIDE SEQUENCE [LARGE SCALE GENOMIC DNA]</scope>
    <source>
        <strain evidence="2">AGRC-2024</strain>
    </source>
</reference>
<dbReference type="EMBL" id="JBIYXZ010002069">
    <property type="protein sequence ID" value="KAL3065027.1"/>
    <property type="molecule type" value="Genomic_DNA"/>
</dbReference>
<accession>A0ABD2HG92</accession>
<feature type="compositionally biased region" description="Acidic residues" evidence="1">
    <location>
        <begin position="71"/>
        <end position="83"/>
    </location>
</feature>
<name>A0ABD2HG92_PAGBO</name>
<feature type="compositionally biased region" description="Basic and acidic residues" evidence="1">
    <location>
        <begin position="1"/>
        <end position="12"/>
    </location>
</feature>
<evidence type="ECO:0000313" key="2">
    <source>
        <dbReference type="EMBL" id="KAL3065027.1"/>
    </source>
</evidence>